<sequence>MVFVLDVHSRMIVGLQVANHMRPEPPLDALEMALWRRRIKKDSGLIHHSDRGSQYVSIRYSDRLANIGASASVGSVADSYDNAMAEALNGTYKAELIEMQGPWKDVDQVERAIFQRITWYNEERLHSTLDYGPPAEYEEAFWRSQEQTPRRAITPPRSLPGTGPAPTPRPSAYAAAPPDHPSRGDRDQTRPG</sequence>
<dbReference type="Gene3D" id="3.30.420.10">
    <property type="entry name" value="Ribonuclease H-like superfamily/Ribonuclease H"/>
    <property type="match status" value="1"/>
</dbReference>
<evidence type="ECO:0000313" key="4">
    <source>
        <dbReference type="Proteomes" id="UP001500610"/>
    </source>
</evidence>
<dbReference type="PANTHER" id="PTHR46889">
    <property type="entry name" value="TRANSPOSASE INSF FOR INSERTION SEQUENCE IS3B-RELATED"/>
    <property type="match status" value="1"/>
</dbReference>
<comment type="caution">
    <text evidence="3">The sequence shown here is derived from an EMBL/GenBank/DDBJ whole genome shotgun (WGS) entry which is preliminary data.</text>
</comment>
<feature type="compositionally biased region" description="Basic and acidic residues" evidence="1">
    <location>
        <begin position="180"/>
        <end position="192"/>
    </location>
</feature>
<dbReference type="InterPro" id="IPR050900">
    <property type="entry name" value="Transposase_IS3/IS150/IS904"/>
</dbReference>
<dbReference type="InterPro" id="IPR036397">
    <property type="entry name" value="RNaseH_sf"/>
</dbReference>
<dbReference type="PANTHER" id="PTHR46889:SF4">
    <property type="entry name" value="TRANSPOSASE INSO FOR INSERTION SEQUENCE ELEMENT IS911B-RELATED"/>
    <property type="match status" value="1"/>
</dbReference>
<keyword evidence="4" id="KW-1185">Reference proteome</keyword>
<evidence type="ECO:0000259" key="2">
    <source>
        <dbReference type="PROSITE" id="PS50994"/>
    </source>
</evidence>
<proteinExistence type="predicted"/>
<protein>
    <recommendedName>
        <fullName evidence="2">Integrase catalytic domain-containing protein</fullName>
    </recommendedName>
</protein>
<gene>
    <name evidence="3" type="ORF">GCM10023257_58080</name>
</gene>
<dbReference type="PROSITE" id="PS50994">
    <property type="entry name" value="INTEGRASE"/>
    <property type="match status" value="1"/>
</dbReference>
<name>A0ABP9IQK5_9ACTN</name>
<feature type="region of interest" description="Disordered" evidence="1">
    <location>
        <begin position="141"/>
        <end position="192"/>
    </location>
</feature>
<feature type="domain" description="Integrase catalytic" evidence="2">
    <location>
        <begin position="1"/>
        <end position="141"/>
    </location>
</feature>
<dbReference type="InterPro" id="IPR012337">
    <property type="entry name" value="RNaseH-like_sf"/>
</dbReference>
<evidence type="ECO:0000256" key="1">
    <source>
        <dbReference type="SAM" id="MobiDB-lite"/>
    </source>
</evidence>
<reference evidence="4" key="1">
    <citation type="journal article" date="2019" name="Int. J. Syst. Evol. Microbiol.">
        <title>The Global Catalogue of Microorganisms (GCM) 10K type strain sequencing project: providing services to taxonomists for standard genome sequencing and annotation.</title>
        <authorList>
            <consortium name="The Broad Institute Genomics Platform"/>
            <consortium name="The Broad Institute Genome Sequencing Center for Infectious Disease"/>
            <person name="Wu L."/>
            <person name="Ma J."/>
        </authorList>
    </citation>
    <scope>NUCLEOTIDE SEQUENCE [LARGE SCALE GENOMIC DNA]</scope>
    <source>
        <strain evidence="4">JCM 17657</strain>
    </source>
</reference>
<dbReference type="EMBL" id="BAABIV010000028">
    <property type="protein sequence ID" value="GAA5004983.1"/>
    <property type="molecule type" value="Genomic_DNA"/>
</dbReference>
<dbReference type="Proteomes" id="UP001500610">
    <property type="component" value="Unassembled WGS sequence"/>
</dbReference>
<dbReference type="InterPro" id="IPR001584">
    <property type="entry name" value="Integrase_cat-core"/>
</dbReference>
<accession>A0ABP9IQK5</accession>
<dbReference type="SUPFAM" id="SSF53098">
    <property type="entry name" value="Ribonuclease H-like"/>
    <property type="match status" value="1"/>
</dbReference>
<organism evidence="3 4">
    <name type="scientific">Streptomyces hyderabadensis</name>
    <dbReference type="NCBI Taxonomy" id="598549"/>
    <lineage>
        <taxon>Bacteria</taxon>
        <taxon>Bacillati</taxon>
        <taxon>Actinomycetota</taxon>
        <taxon>Actinomycetes</taxon>
        <taxon>Kitasatosporales</taxon>
        <taxon>Streptomycetaceae</taxon>
        <taxon>Streptomyces</taxon>
    </lineage>
</organism>
<dbReference type="Pfam" id="PF13683">
    <property type="entry name" value="rve_3"/>
    <property type="match status" value="1"/>
</dbReference>
<evidence type="ECO:0000313" key="3">
    <source>
        <dbReference type="EMBL" id="GAA5004983.1"/>
    </source>
</evidence>